<sequence length="83" mass="8876">MSRRAQQQQTSRITPSSSNRLISLETLPHNGPRVGRRLALSGFAFADCVIRKVAVDPLVAGDTPMLHCVSLFSECVGADPLAG</sequence>
<accession>A0A0U1LPH8</accession>
<evidence type="ECO:0000256" key="1">
    <source>
        <dbReference type="SAM" id="MobiDB-lite"/>
    </source>
</evidence>
<organism evidence="2 3">
    <name type="scientific">Talaromyces islandicus</name>
    <name type="common">Penicillium islandicum</name>
    <dbReference type="NCBI Taxonomy" id="28573"/>
    <lineage>
        <taxon>Eukaryota</taxon>
        <taxon>Fungi</taxon>
        <taxon>Dikarya</taxon>
        <taxon>Ascomycota</taxon>
        <taxon>Pezizomycotina</taxon>
        <taxon>Eurotiomycetes</taxon>
        <taxon>Eurotiomycetidae</taxon>
        <taxon>Eurotiales</taxon>
        <taxon>Trichocomaceae</taxon>
        <taxon>Talaromyces</taxon>
        <taxon>Talaromyces sect. Islandici</taxon>
    </lineage>
</organism>
<dbReference type="Proteomes" id="UP000054383">
    <property type="component" value="Unassembled WGS sequence"/>
</dbReference>
<keyword evidence="3" id="KW-1185">Reference proteome</keyword>
<name>A0A0U1LPH8_TALIS</name>
<evidence type="ECO:0000313" key="2">
    <source>
        <dbReference type="EMBL" id="CRG85170.1"/>
    </source>
</evidence>
<dbReference type="AlphaFoldDB" id="A0A0U1LPH8"/>
<feature type="region of interest" description="Disordered" evidence="1">
    <location>
        <begin position="1"/>
        <end position="26"/>
    </location>
</feature>
<proteinExistence type="predicted"/>
<reference evidence="2 3" key="1">
    <citation type="submission" date="2015-04" db="EMBL/GenBank/DDBJ databases">
        <authorList>
            <person name="Syromyatnikov M.Y."/>
            <person name="Popov V.N."/>
        </authorList>
    </citation>
    <scope>NUCLEOTIDE SEQUENCE [LARGE SCALE GENOMIC DNA]</scope>
    <source>
        <strain evidence="2">WF-38-12</strain>
    </source>
</reference>
<evidence type="ECO:0000313" key="3">
    <source>
        <dbReference type="Proteomes" id="UP000054383"/>
    </source>
</evidence>
<protein>
    <submittedName>
        <fullName evidence="2">Uncharacterized protein</fullName>
    </submittedName>
</protein>
<dbReference type="EMBL" id="CVMT01000002">
    <property type="protein sequence ID" value="CRG85170.1"/>
    <property type="molecule type" value="Genomic_DNA"/>
</dbReference>
<gene>
    <name evidence="2" type="ORF">PISL3812_02291</name>
</gene>
<feature type="compositionally biased region" description="Polar residues" evidence="1">
    <location>
        <begin position="1"/>
        <end position="21"/>
    </location>
</feature>